<evidence type="ECO:0000313" key="2">
    <source>
        <dbReference type="EMBL" id="WAR12054.1"/>
    </source>
</evidence>
<protein>
    <submittedName>
        <fullName evidence="2">Uncharacterized protein</fullName>
    </submittedName>
</protein>
<evidence type="ECO:0000313" key="3">
    <source>
        <dbReference type="Proteomes" id="UP001164746"/>
    </source>
</evidence>
<dbReference type="EMBL" id="CP111019">
    <property type="protein sequence ID" value="WAR12054.1"/>
    <property type="molecule type" value="Genomic_DNA"/>
</dbReference>
<keyword evidence="1" id="KW-0732">Signal</keyword>
<name>A0ABY7ESX8_MYAAR</name>
<evidence type="ECO:0000256" key="1">
    <source>
        <dbReference type="SAM" id="SignalP"/>
    </source>
</evidence>
<proteinExistence type="predicted"/>
<organism evidence="2 3">
    <name type="scientific">Mya arenaria</name>
    <name type="common">Soft-shell clam</name>
    <dbReference type="NCBI Taxonomy" id="6604"/>
    <lineage>
        <taxon>Eukaryota</taxon>
        <taxon>Metazoa</taxon>
        <taxon>Spiralia</taxon>
        <taxon>Lophotrochozoa</taxon>
        <taxon>Mollusca</taxon>
        <taxon>Bivalvia</taxon>
        <taxon>Autobranchia</taxon>
        <taxon>Heteroconchia</taxon>
        <taxon>Euheterodonta</taxon>
        <taxon>Imparidentia</taxon>
        <taxon>Neoheterodontei</taxon>
        <taxon>Myida</taxon>
        <taxon>Myoidea</taxon>
        <taxon>Myidae</taxon>
        <taxon>Mya</taxon>
    </lineage>
</organism>
<accession>A0ABY7ESX8</accession>
<feature type="chain" id="PRO_5045583552" evidence="1">
    <location>
        <begin position="23"/>
        <end position="145"/>
    </location>
</feature>
<sequence>MDSLKLILYFLVGEFLCVSCSSDTKYYVLPTKYSTEDLMAGTIPCVLGKPLHSDTPDWSGGHNYNVTDRDLFHIVNDIHQEILWTGYRNETNEDGTQGVLYVDNKHPVIVFLPPAALVNQSFPALCERAHSRRVIRSYMSTELDP</sequence>
<dbReference type="Proteomes" id="UP001164746">
    <property type="component" value="Chromosome 8"/>
</dbReference>
<feature type="signal peptide" evidence="1">
    <location>
        <begin position="1"/>
        <end position="22"/>
    </location>
</feature>
<reference evidence="2" key="1">
    <citation type="submission" date="2022-11" db="EMBL/GenBank/DDBJ databases">
        <title>Centuries of genome instability and evolution in soft-shell clam transmissible cancer (bioRxiv).</title>
        <authorList>
            <person name="Hart S.F.M."/>
            <person name="Yonemitsu M.A."/>
            <person name="Giersch R.M."/>
            <person name="Beal B.F."/>
            <person name="Arriagada G."/>
            <person name="Davis B.W."/>
            <person name="Ostrander E.A."/>
            <person name="Goff S.P."/>
            <person name="Metzger M.J."/>
        </authorList>
    </citation>
    <scope>NUCLEOTIDE SEQUENCE</scope>
    <source>
        <strain evidence="2">MELC-2E11</strain>
        <tissue evidence="2">Siphon/mantle</tissue>
    </source>
</reference>
<keyword evidence="3" id="KW-1185">Reference proteome</keyword>
<gene>
    <name evidence="2" type="ORF">MAR_026234</name>
</gene>